<reference evidence="2" key="1">
    <citation type="submission" date="2016-10" db="EMBL/GenBank/DDBJ databases">
        <authorList>
            <person name="Varghese N."/>
            <person name="Submissions S."/>
        </authorList>
    </citation>
    <scope>NUCLEOTIDE SEQUENCE [LARGE SCALE GENOMIC DNA]</scope>
    <source>
        <strain evidence="2">ATCC 43811</strain>
    </source>
</reference>
<evidence type="ECO:0000313" key="1">
    <source>
        <dbReference type="EMBL" id="SFB76574.1"/>
    </source>
</evidence>
<dbReference type="EMBL" id="FOKY01000003">
    <property type="protein sequence ID" value="SFB76574.1"/>
    <property type="molecule type" value="Genomic_DNA"/>
</dbReference>
<dbReference type="RefSeq" id="WP_092318629.1">
    <property type="nucleotide sequence ID" value="NZ_FOKY01000003.1"/>
</dbReference>
<proteinExistence type="predicted"/>
<evidence type="ECO:0000313" key="2">
    <source>
        <dbReference type="Proteomes" id="UP000240042"/>
    </source>
</evidence>
<dbReference type="AlphaFoldDB" id="A0A1I1DP05"/>
<gene>
    <name evidence="1" type="ORF">SAMN02745150_00675</name>
</gene>
<protein>
    <submittedName>
        <fullName evidence="1">Uncharacterized protein</fullName>
    </submittedName>
</protein>
<accession>A0A1I1DP05</accession>
<keyword evidence="2" id="KW-1185">Reference proteome</keyword>
<organism evidence="1 2">
    <name type="scientific">Brevinema andersonii</name>
    <dbReference type="NCBI Taxonomy" id="34097"/>
    <lineage>
        <taxon>Bacteria</taxon>
        <taxon>Pseudomonadati</taxon>
        <taxon>Spirochaetota</taxon>
        <taxon>Spirochaetia</taxon>
        <taxon>Brevinematales</taxon>
        <taxon>Brevinemataceae</taxon>
        <taxon>Brevinema</taxon>
    </lineage>
</organism>
<sequence length="152" mass="17431">MLRILILLFFAMPIYSQADLSGYIFSNQTVTYEISNTTWKLSIHDPVTRSISNVRMVIGYRDSKLTNINNIEFTILTPSNQVCPYLLVFNTTNGTKSFVNVVGSSRLQSKFLVFELMTMMSNTNNYLDYINTKITNTDIADLTTQEEYATEY</sequence>
<name>A0A1I1DP05_BREAD</name>
<dbReference type="Proteomes" id="UP000240042">
    <property type="component" value="Unassembled WGS sequence"/>
</dbReference>